<feature type="non-terminal residue" evidence="1">
    <location>
        <position position="1"/>
    </location>
</feature>
<dbReference type="RefSeq" id="WP_003083202.1">
    <property type="nucleotide sequence ID" value="NZ_AOUO01000227.1"/>
</dbReference>
<protein>
    <submittedName>
        <fullName evidence="1">SARP family transcriptional regulator</fullName>
    </submittedName>
</protein>
<keyword evidence="2" id="KW-1185">Reference proteome</keyword>
<dbReference type="PATRIC" id="fig|1292037.4.peg.3308"/>
<dbReference type="OrthoDB" id="3585911at2"/>
<dbReference type="eggNOG" id="COG3903">
    <property type="taxonomic scope" value="Bacteria"/>
</dbReference>
<evidence type="ECO:0000313" key="1">
    <source>
        <dbReference type="EMBL" id="EOD67274.1"/>
    </source>
</evidence>
<organism evidence="1 2">
    <name type="scientific">Amycolatopsis vancoresmycina DSM 44592</name>
    <dbReference type="NCBI Taxonomy" id="1292037"/>
    <lineage>
        <taxon>Bacteria</taxon>
        <taxon>Bacillati</taxon>
        <taxon>Actinomycetota</taxon>
        <taxon>Actinomycetes</taxon>
        <taxon>Pseudonocardiales</taxon>
        <taxon>Pseudonocardiaceae</taxon>
        <taxon>Amycolatopsis</taxon>
    </lineage>
</organism>
<name>R1IA39_9PSEU</name>
<proteinExistence type="predicted"/>
<dbReference type="AlphaFoldDB" id="R1IA39"/>
<dbReference type="eggNOG" id="COG0457">
    <property type="taxonomic scope" value="Bacteria"/>
</dbReference>
<dbReference type="eggNOG" id="COG3629">
    <property type="taxonomic scope" value="Bacteria"/>
</dbReference>
<gene>
    <name evidence="1" type="ORF">H480_17320</name>
</gene>
<evidence type="ECO:0000313" key="2">
    <source>
        <dbReference type="Proteomes" id="UP000014139"/>
    </source>
</evidence>
<sequence length="59" mass="6535">QAADGAVAEAVRLLRSSAGVFRELGFPLWELRALRELNAVTGESPDRDRTREVLAKIRT</sequence>
<reference evidence="1 2" key="1">
    <citation type="submission" date="2013-02" db="EMBL/GenBank/DDBJ databases">
        <title>Draft genome sequence of Amycolatopsis vancoresmycina strain DSM 44592T.</title>
        <authorList>
            <person name="Kumar S."/>
            <person name="Kaur N."/>
            <person name="Kaur C."/>
            <person name="Raghava G.P.S."/>
            <person name="Mayilraj S."/>
        </authorList>
    </citation>
    <scope>NUCLEOTIDE SEQUENCE [LARGE SCALE GENOMIC DNA]</scope>
    <source>
        <strain evidence="1 2">DSM 44592</strain>
    </source>
</reference>
<accession>R1IA39</accession>
<dbReference type="EMBL" id="AOUO01000227">
    <property type="protein sequence ID" value="EOD67274.1"/>
    <property type="molecule type" value="Genomic_DNA"/>
</dbReference>
<dbReference type="Proteomes" id="UP000014139">
    <property type="component" value="Unassembled WGS sequence"/>
</dbReference>
<comment type="caution">
    <text evidence="1">The sequence shown here is derived from an EMBL/GenBank/DDBJ whole genome shotgun (WGS) entry which is preliminary data.</text>
</comment>